<keyword evidence="1" id="KW-1133">Transmembrane helix</keyword>
<dbReference type="EMBL" id="HBIE01014031">
    <property type="protein sequence ID" value="CAE0309411.1"/>
    <property type="molecule type" value="Transcribed_RNA"/>
</dbReference>
<feature type="transmembrane region" description="Helical" evidence="1">
    <location>
        <begin position="72"/>
        <end position="95"/>
    </location>
</feature>
<reference evidence="2" key="1">
    <citation type="submission" date="2021-01" db="EMBL/GenBank/DDBJ databases">
        <authorList>
            <person name="Corre E."/>
            <person name="Pelletier E."/>
            <person name="Niang G."/>
            <person name="Scheremetjew M."/>
            <person name="Finn R."/>
            <person name="Kale V."/>
            <person name="Holt S."/>
            <person name="Cochrane G."/>
            <person name="Meng A."/>
            <person name="Brown T."/>
            <person name="Cohen L."/>
        </authorList>
    </citation>
    <scope>NUCLEOTIDE SEQUENCE</scope>
    <source>
        <strain evidence="2">Fehren 1</strain>
    </source>
</reference>
<protein>
    <recommendedName>
        <fullName evidence="3">Transmembrane protein</fullName>
    </recommendedName>
</protein>
<gene>
    <name evidence="2" type="ORF">FEHR0123_LOCUS4325</name>
</gene>
<dbReference type="AlphaFoldDB" id="A0A7S3HZC2"/>
<accession>A0A7S3HZC2</accession>
<evidence type="ECO:0000313" key="2">
    <source>
        <dbReference type="EMBL" id="CAE0309411.1"/>
    </source>
</evidence>
<proteinExistence type="predicted"/>
<evidence type="ECO:0000256" key="1">
    <source>
        <dbReference type="SAM" id="Phobius"/>
    </source>
</evidence>
<feature type="transmembrane region" description="Helical" evidence="1">
    <location>
        <begin position="115"/>
        <end position="132"/>
    </location>
</feature>
<keyword evidence="1" id="KW-0472">Membrane</keyword>
<evidence type="ECO:0008006" key="3">
    <source>
        <dbReference type="Google" id="ProtNLM"/>
    </source>
</evidence>
<name>A0A7S3HZC2_9SPIT</name>
<sequence length="223" mass="27438">MTEVQGSPERFLTFYETYARQPRNTIQNQPKAVGDFRERVERETIRGRYGVFHENIEMYLYRHWRAYTCPRVAIFWVGSFALMQHGIMAFLKTFPNVTSYGRFTKHPNYRHMGHLYSWFYLIRPIFWTYVCARMTRFLYFMIDRHWKGKDDQHYFWYYDTLYPDLLHDADDMRYINFRYTDQKVSPEPLTGYYPYQNIRYGEFLNKKEDSRFIYGTQAKTDTQ</sequence>
<keyword evidence="1" id="KW-0812">Transmembrane</keyword>
<organism evidence="2">
    <name type="scientific">Favella ehrenbergii</name>
    <dbReference type="NCBI Taxonomy" id="182087"/>
    <lineage>
        <taxon>Eukaryota</taxon>
        <taxon>Sar</taxon>
        <taxon>Alveolata</taxon>
        <taxon>Ciliophora</taxon>
        <taxon>Intramacronucleata</taxon>
        <taxon>Spirotrichea</taxon>
        <taxon>Choreotrichia</taxon>
        <taxon>Tintinnida</taxon>
        <taxon>Xystonellidae</taxon>
        <taxon>Favella</taxon>
    </lineage>
</organism>